<reference evidence="1" key="1">
    <citation type="submission" date="2022-11" db="EMBL/GenBank/DDBJ databases">
        <title>Parathalassolutuus dongxingensis gen. nov., sp. nov., a novel member of family Oceanospirillaceae isolated from a coastal shrimp pond in Guangxi, China.</title>
        <authorList>
            <person name="Chen H."/>
        </authorList>
    </citation>
    <scope>NUCLEOTIDE SEQUENCE</scope>
    <source>
        <strain evidence="1">G-43</strain>
    </source>
</reference>
<accession>A0A9X3EKX2</accession>
<dbReference type="EMBL" id="JAPNOA010000018">
    <property type="protein sequence ID" value="MCY0964528.1"/>
    <property type="molecule type" value="Genomic_DNA"/>
</dbReference>
<sequence>MSSLNEALQKATVSIPECVAAGYVDLSSGMLLGIKTVDSHPNDVLDLLAAATADLFQGSNVMTIEHIFKKARGLALDNYHYFQEIIVNSDNLIHVFIRSKTYPDHVACFVCRLTANLGMVLSKSRSAMPLLEASV</sequence>
<proteinExistence type="predicted"/>
<gene>
    <name evidence="1" type="ORF">OUO13_04960</name>
</gene>
<organism evidence="1 2">
    <name type="scientific">Parathalassolituus penaei</name>
    <dbReference type="NCBI Taxonomy" id="2997323"/>
    <lineage>
        <taxon>Bacteria</taxon>
        <taxon>Pseudomonadati</taxon>
        <taxon>Pseudomonadota</taxon>
        <taxon>Gammaproteobacteria</taxon>
        <taxon>Oceanospirillales</taxon>
        <taxon>Oceanospirillaceae</taxon>
        <taxon>Parathalassolituus</taxon>
    </lineage>
</organism>
<evidence type="ECO:0000313" key="1">
    <source>
        <dbReference type="EMBL" id="MCY0964528.1"/>
    </source>
</evidence>
<dbReference type="Proteomes" id="UP001150830">
    <property type="component" value="Unassembled WGS sequence"/>
</dbReference>
<protein>
    <submittedName>
        <fullName evidence="1">Uncharacterized protein</fullName>
    </submittedName>
</protein>
<comment type="caution">
    <text evidence="1">The sequence shown here is derived from an EMBL/GenBank/DDBJ whole genome shotgun (WGS) entry which is preliminary data.</text>
</comment>
<evidence type="ECO:0000313" key="2">
    <source>
        <dbReference type="Proteomes" id="UP001150830"/>
    </source>
</evidence>
<dbReference type="RefSeq" id="WP_283172744.1">
    <property type="nucleotide sequence ID" value="NZ_JAPNOA010000018.1"/>
</dbReference>
<name>A0A9X3EKX2_9GAMM</name>
<dbReference type="AlphaFoldDB" id="A0A9X3EKX2"/>
<keyword evidence="2" id="KW-1185">Reference proteome</keyword>